<proteinExistence type="predicted"/>
<evidence type="ECO:0000259" key="1">
    <source>
        <dbReference type="Pfam" id="PF09995"/>
    </source>
</evidence>
<dbReference type="PANTHER" id="PTHR36151:SF3">
    <property type="entry name" value="ER-BOUND OXYGENASE MPAB_MPAB'_RUBBER OXYGENASE CATALYTIC DOMAIN-CONTAINING PROTEIN"/>
    <property type="match status" value="1"/>
</dbReference>
<dbReference type="AlphaFoldDB" id="A0A086T536"/>
<evidence type="ECO:0000313" key="3">
    <source>
        <dbReference type="Proteomes" id="UP000029964"/>
    </source>
</evidence>
<comment type="caution">
    <text evidence="2">The sequence shown here is derived from an EMBL/GenBank/DDBJ whole genome shotgun (WGS) entry which is preliminary data.</text>
</comment>
<name>A0A086T536_HAPC1</name>
<gene>
    <name evidence="2" type="ORF">ACRE_047530</name>
</gene>
<evidence type="ECO:0000313" key="2">
    <source>
        <dbReference type="EMBL" id="KFH44468.1"/>
    </source>
</evidence>
<feature type="domain" description="ER-bound oxygenase mpaB/mpaB'/Rubber oxygenase catalytic" evidence="1">
    <location>
        <begin position="39"/>
        <end position="251"/>
    </location>
</feature>
<accession>A0A086T536</accession>
<dbReference type="Proteomes" id="UP000029964">
    <property type="component" value="Unassembled WGS sequence"/>
</dbReference>
<dbReference type="HOGENOM" id="CLU_059206_3_1_1"/>
<dbReference type="Pfam" id="PF09995">
    <property type="entry name" value="MPAB_Lcp_cat"/>
    <property type="match status" value="1"/>
</dbReference>
<organism evidence="2 3">
    <name type="scientific">Hapsidospora chrysogenum (strain ATCC 11550 / CBS 779.69 / DSM 880 / IAM 14645 / JCM 23072 / IMI 49137)</name>
    <name type="common">Acremonium chrysogenum</name>
    <dbReference type="NCBI Taxonomy" id="857340"/>
    <lineage>
        <taxon>Eukaryota</taxon>
        <taxon>Fungi</taxon>
        <taxon>Dikarya</taxon>
        <taxon>Ascomycota</taxon>
        <taxon>Pezizomycotina</taxon>
        <taxon>Sordariomycetes</taxon>
        <taxon>Hypocreomycetidae</taxon>
        <taxon>Hypocreales</taxon>
        <taxon>Bionectriaceae</taxon>
        <taxon>Hapsidospora</taxon>
    </lineage>
</organism>
<keyword evidence="3" id="KW-1185">Reference proteome</keyword>
<dbReference type="PANTHER" id="PTHR36151">
    <property type="entry name" value="BLR2777 PROTEIN"/>
    <property type="match status" value="1"/>
</dbReference>
<sequence>MACPMGFGDGLKKPRPFEKPHIFDTIQEPKVLKELVIDGIYLTGGQFAILCQFAHPGLAEGSYKHSNFAYRIMNRLKTTARFLNACVFGTRAEKEAIFSVIHSAHKQVTGENYYADDPELHKWTAATLFVALVVVHETFFGKMSREKQDALYRESAVYGTSLRMPPDMWPATLDDFWAYWNHNIQTLEVTDWARSLGKDLLWPKAMPVWSWPNLPVARLLTIHWLPERLQREYGFEITPLNTCMFHFLAGYIAFWYPKLPRAIREYPSRYYIKDMKKAVQRIEETGTWYELKGKKSATSKM</sequence>
<dbReference type="GO" id="GO:0016491">
    <property type="term" value="F:oxidoreductase activity"/>
    <property type="evidence" value="ECO:0007669"/>
    <property type="project" value="InterPro"/>
</dbReference>
<protein>
    <recommendedName>
        <fullName evidence="1">ER-bound oxygenase mpaB/mpaB'/Rubber oxygenase catalytic domain-containing protein</fullName>
    </recommendedName>
</protein>
<dbReference type="EMBL" id="JPKY01000048">
    <property type="protein sequence ID" value="KFH44468.1"/>
    <property type="molecule type" value="Genomic_DNA"/>
</dbReference>
<dbReference type="OrthoDB" id="5131368at2759"/>
<reference evidence="3" key="1">
    <citation type="journal article" date="2014" name="Genome Announc.">
        <title>Genome sequence and annotation of Acremonium chrysogenum, producer of the beta-lactam antibiotic cephalosporin C.</title>
        <authorList>
            <person name="Terfehr D."/>
            <person name="Dahlmann T.A."/>
            <person name="Specht T."/>
            <person name="Zadra I."/>
            <person name="Kuernsteiner H."/>
            <person name="Kueck U."/>
        </authorList>
    </citation>
    <scope>NUCLEOTIDE SEQUENCE [LARGE SCALE GENOMIC DNA]</scope>
    <source>
        <strain evidence="3">ATCC 11550 / CBS 779.69 / DSM 880 / IAM 14645 / JCM 23072 / IMI 49137</strain>
    </source>
</reference>
<dbReference type="InterPro" id="IPR018713">
    <property type="entry name" value="MPAB/Lcp_cat_dom"/>
</dbReference>